<dbReference type="EMBL" id="JBHLYR010000011">
    <property type="protein sequence ID" value="MFB9991070.1"/>
    <property type="molecule type" value="Genomic_DNA"/>
</dbReference>
<evidence type="ECO:0000313" key="2">
    <source>
        <dbReference type="EMBL" id="MFB9991070.1"/>
    </source>
</evidence>
<accession>A0ABV6AWI4</accession>
<evidence type="ECO:0000259" key="1">
    <source>
        <dbReference type="Pfam" id="PF00561"/>
    </source>
</evidence>
<dbReference type="Pfam" id="PF00561">
    <property type="entry name" value="Abhydrolase_1"/>
    <property type="match status" value="1"/>
</dbReference>
<keyword evidence="3" id="KW-1185">Reference proteome</keyword>
<dbReference type="PANTHER" id="PTHR43433">
    <property type="entry name" value="HYDROLASE, ALPHA/BETA FOLD FAMILY PROTEIN"/>
    <property type="match status" value="1"/>
</dbReference>
<feature type="domain" description="AB hydrolase-1" evidence="1">
    <location>
        <begin position="26"/>
        <end position="263"/>
    </location>
</feature>
<dbReference type="InterPro" id="IPR000073">
    <property type="entry name" value="AB_hydrolase_1"/>
</dbReference>
<comment type="caution">
    <text evidence="2">The sequence shown here is derived from an EMBL/GenBank/DDBJ whole genome shotgun (WGS) entry which is preliminary data.</text>
</comment>
<dbReference type="PRINTS" id="PR00111">
    <property type="entry name" value="ABHYDROLASE"/>
</dbReference>
<dbReference type="InterPro" id="IPR029058">
    <property type="entry name" value="AB_hydrolase_fold"/>
</dbReference>
<dbReference type="Proteomes" id="UP001589733">
    <property type="component" value="Unassembled WGS sequence"/>
</dbReference>
<proteinExistence type="predicted"/>
<sequence length="278" mass="30082">MAYVTVGQENGQPLNLYFEDHGAGQPVVLIHGFPLNGHSWERQEAALLDAGYRVITYDRRGFGASSQPSSGYEYETLAADLEHLLTHLNLSGVTLVGFSMGAGEVARYLGKFGSAKVARAVFAAPIAPYLLKTDDNPEGVEGSVFEGIMADIRADRPAFFRQFFQNFYNADVLKGTRVSDEVLQASWNVAVASSARATLACVPAWLTDFRSDIARIDIPTLIVHGDADRILPLEATGARLHKLIAGSELVVIKDGPHALGWTHAEELNAALLNFLGKA</sequence>
<dbReference type="Gene3D" id="3.40.50.1820">
    <property type="entry name" value="alpha/beta hydrolase"/>
    <property type="match status" value="1"/>
</dbReference>
<protein>
    <submittedName>
        <fullName evidence="2">Alpha/beta fold hydrolase</fullName>
    </submittedName>
</protein>
<dbReference type="GO" id="GO:0016787">
    <property type="term" value="F:hydrolase activity"/>
    <property type="evidence" value="ECO:0007669"/>
    <property type="project" value="UniProtKB-KW"/>
</dbReference>
<dbReference type="SUPFAM" id="SSF53474">
    <property type="entry name" value="alpha/beta-Hydrolases"/>
    <property type="match status" value="1"/>
</dbReference>
<dbReference type="InterPro" id="IPR050471">
    <property type="entry name" value="AB_hydrolase"/>
</dbReference>
<organism evidence="2 3">
    <name type="scientific">Deinococcus oregonensis</name>
    <dbReference type="NCBI Taxonomy" id="1805970"/>
    <lineage>
        <taxon>Bacteria</taxon>
        <taxon>Thermotogati</taxon>
        <taxon>Deinococcota</taxon>
        <taxon>Deinococci</taxon>
        <taxon>Deinococcales</taxon>
        <taxon>Deinococcaceae</taxon>
        <taxon>Deinococcus</taxon>
    </lineage>
</organism>
<reference evidence="2 3" key="1">
    <citation type="submission" date="2024-09" db="EMBL/GenBank/DDBJ databases">
        <authorList>
            <person name="Sun Q."/>
            <person name="Mori K."/>
        </authorList>
    </citation>
    <scope>NUCLEOTIDE SEQUENCE [LARGE SCALE GENOMIC DNA]</scope>
    <source>
        <strain evidence="2 3">JCM 13503</strain>
    </source>
</reference>
<evidence type="ECO:0000313" key="3">
    <source>
        <dbReference type="Proteomes" id="UP001589733"/>
    </source>
</evidence>
<name>A0ABV6AWI4_9DEIO</name>
<dbReference type="RefSeq" id="WP_380005638.1">
    <property type="nucleotide sequence ID" value="NZ_JBHLYR010000011.1"/>
</dbReference>
<dbReference type="PANTHER" id="PTHR43433:SF4">
    <property type="entry name" value="NON-HEME CHLOROPEROXIDASE-RELATED"/>
    <property type="match status" value="1"/>
</dbReference>
<keyword evidence="2" id="KW-0378">Hydrolase</keyword>
<dbReference type="PRINTS" id="PR00412">
    <property type="entry name" value="EPOXHYDRLASE"/>
</dbReference>
<gene>
    <name evidence="2" type="ORF">ACFFLM_03610</name>
</gene>
<dbReference type="InterPro" id="IPR000639">
    <property type="entry name" value="Epox_hydrolase-like"/>
</dbReference>